<proteinExistence type="inferred from homology"/>
<keyword evidence="7 13" id="KW-0547">Nucleotide-binding</keyword>
<dbReference type="Pfam" id="PF01406">
    <property type="entry name" value="tRNA-synt_1e"/>
    <property type="match status" value="1"/>
</dbReference>
<dbReference type="HOGENOM" id="CLU_013528_0_1_0"/>
<comment type="catalytic activity">
    <reaction evidence="12 13">
        <text>tRNA(Cys) + L-cysteine + ATP = L-cysteinyl-tRNA(Cys) + AMP + diphosphate</text>
        <dbReference type="Rhea" id="RHEA:17773"/>
        <dbReference type="Rhea" id="RHEA-COMP:9661"/>
        <dbReference type="Rhea" id="RHEA-COMP:9679"/>
        <dbReference type="ChEBI" id="CHEBI:30616"/>
        <dbReference type="ChEBI" id="CHEBI:33019"/>
        <dbReference type="ChEBI" id="CHEBI:35235"/>
        <dbReference type="ChEBI" id="CHEBI:78442"/>
        <dbReference type="ChEBI" id="CHEBI:78517"/>
        <dbReference type="ChEBI" id="CHEBI:456215"/>
        <dbReference type="EC" id="6.1.1.16"/>
    </reaction>
</comment>
<organism evidence="15 16">
    <name type="scientific">Waddlia chondrophila (strain ATCC VR-1470 / WSU 86-1044)</name>
    <dbReference type="NCBI Taxonomy" id="716544"/>
    <lineage>
        <taxon>Bacteria</taxon>
        <taxon>Pseudomonadati</taxon>
        <taxon>Chlamydiota</taxon>
        <taxon>Chlamydiia</taxon>
        <taxon>Parachlamydiales</taxon>
        <taxon>Waddliaceae</taxon>
        <taxon>Waddlia</taxon>
    </lineage>
</organism>
<dbReference type="InterPro" id="IPR024909">
    <property type="entry name" value="Cys-tRNA/MSH_ligase"/>
</dbReference>
<dbReference type="AlphaFoldDB" id="D6YRM5"/>
<dbReference type="EC" id="6.1.1.16" evidence="13"/>
<feature type="short sequence motif" description="'HIGH' region" evidence="13">
    <location>
        <begin position="43"/>
        <end position="53"/>
    </location>
</feature>
<feature type="short sequence motif" description="'KMSKS' region" evidence="13">
    <location>
        <begin position="285"/>
        <end position="289"/>
    </location>
</feature>
<dbReference type="RefSeq" id="WP_013182431.1">
    <property type="nucleotide sequence ID" value="NC_014225.1"/>
</dbReference>
<dbReference type="NCBIfam" id="TIGR00435">
    <property type="entry name" value="cysS"/>
    <property type="match status" value="1"/>
</dbReference>
<dbReference type="InterPro" id="IPR015803">
    <property type="entry name" value="Cys-tRNA-ligase"/>
</dbReference>
<evidence type="ECO:0000256" key="11">
    <source>
        <dbReference type="ARBA" id="ARBA00023146"/>
    </source>
</evidence>
<dbReference type="KEGG" id="wch:wcw_1369"/>
<dbReference type="SMART" id="SM00840">
    <property type="entry name" value="DALR_2"/>
    <property type="match status" value="1"/>
</dbReference>
<accession>D6YRM5</accession>
<evidence type="ECO:0000256" key="1">
    <source>
        <dbReference type="ARBA" id="ARBA00004496"/>
    </source>
</evidence>
<dbReference type="PRINTS" id="PR00983">
    <property type="entry name" value="TRNASYNTHCYS"/>
</dbReference>
<keyword evidence="5 13" id="KW-0436">Ligase</keyword>
<feature type="binding site" evidence="13">
    <location>
        <position position="41"/>
    </location>
    <ligand>
        <name>Zn(2+)</name>
        <dbReference type="ChEBI" id="CHEBI:29105"/>
    </ligand>
</feature>
<dbReference type="GO" id="GO:0006423">
    <property type="term" value="P:cysteinyl-tRNA aminoacylation"/>
    <property type="evidence" value="ECO:0007669"/>
    <property type="project" value="UniProtKB-UniRule"/>
</dbReference>
<dbReference type="Pfam" id="PF23493">
    <property type="entry name" value="CysS_C"/>
    <property type="match status" value="1"/>
</dbReference>
<dbReference type="Pfam" id="PF09190">
    <property type="entry name" value="DALR_2"/>
    <property type="match status" value="1"/>
</dbReference>
<dbReference type="PANTHER" id="PTHR10890">
    <property type="entry name" value="CYSTEINYL-TRNA SYNTHETASE"/>
    <property type="match status" value="1"/>
</dbReference>
<evidence type="ECO:0000256" key="9">
    <source>
        <dbReference type="ARBA" id="ARBA00022840"/>
    </source>
</evidence>
<comment type="cofactor">
    <cofactor evidence="13">
        <name>Zn(2+)</name>
        <dbReference type="ChEBI" id="CHEBI:29105"/>
    </cofactor>
    <text evidence="13">Binds 1 zinc ion per subunit.</text>
</comment>
<comment type="similarity">
    <text evidence="2 13">Belongs to the class-I aminoacyl-tRNA synthetase family.</text>
</comment>
<keyword evidence="6 13" id="KW-0479">Metal-binding</keyword>
<evidence type="ECO:0000256" key="10">
    <source>
        <dbReference type="ARBA" id="ARBA00022917"/>
    </source>
</evidence>
<dbReference type="Gene3D" id="3.40.50.620">
    <property type="entry name" value="HUPs"/>
    <property type="match status" value="1"/>
</dbReference>
<evidence type="ECO:0000256" key="4">
    <source>
        <dbReference type="ARBA" id="ARBA00022490"/>
    </source>
</evidence>
<gene>
    <name evidence="13 15" type="primary">cysS</name>
    <name evidence="15" type="ordered locus">wcw_1369</name>
</gene>
<evidence type="ECO:0000313" key="15">
    <source>
        <dbReference type="EMBL" id="ADI38720.1"/>
    </source>
</evidence>
<dbReference type="HAMAP" id="MF_00041">
    <property type="entry name" value="Cys_tRNA_synth"/>
    <property type="match status" value="1"/>
</dbReference>
<dbReference type="Gene3D" id="1.20.120.1910">
    <property type="entry name" value="Cysteine-tRNA ligase, C-terminal anti-codon recognition domain"/>
    <property type="match status" value="1"/>
</dbReference>
<keyword evidence="16" id="KW-1185">Reference proteome</keyword>
<evidence type="ECO:0000256" key="12">
    <source>
        <dbReference type="ARBA" id="ARBA00047398"/>
    </source>
</evidence>
<keyword evidence="9 13" id="KW-0067">ATP-binding</keyword>
<dbReference type="Proteomes" id="UP000001505">
    <property type="component" value="Chromosome"/>
</dbReference>
<dbReference type="OrthoDB" id="9815130at2"/>
<evidence type="ECO:0000256" key="6">
    <source>
        <dbReference type="ARBA" id="ARBA00022723"/>
    </source>
</evidence>
<dbReference type="SUPFAM" id="SSF52374">
    <property type="entry name" value="Nucleotidylyl transferase"/>
    <property type="match status" value="1"/>
</dbReference>
<evidence type="ECO:0000256" key="13">
    <source>
        <dbReference type="HAMAP-Rule" id="MF_00041"/>
    </source>
</evidence>
<feature type="binding site" evidence="13">
    <location>
        <position position="288"/>
    </location>
    <ligand>
        <name>ATP</name>
        <dbReference type="ChEBI" id="CHEBI:30616"/>
    </ligand>
</feature>
<evidence type="ECO:0000256" key="3">
    <source>
        <dbReference type="ARBA" id="ARBA00011245"/>
    </source>
</evidence>
<dbReference type="FunFam" id="3.40.50.620:FF:000130">
    <property type="entry name" value="Cysteine--tRNA ligase"/>
    <property type="match status" value="1"/>
</dbReference>
<protein>
    <recommendedName>
        <fullName evidence="13">Cysteine--tRNA ligase</fullName>
        <ecNumber evidence="13">6.1.1.16</ecNumber>
    </recommendedName>
    <alternativeName>
        <fullName evidence="13">Cysteinyl-tRNA synthetase</fullName>
        <shortName evidence="13">CysRS</shortName>
    </alternativeName>
</protein>
<dbReference type="EMBL" id="CP001928">
    <property type="protein sequence ID" value="ADI38720.1"/>
    <property type="molecule type" value="Genomic_DNA"/>
</dbReference>
<evidence type="ECO:0000256" key="5">
    <source>
        <dbReference type="ARBA" id="ARBA00022598"/>
    </source>
</evidence>
<dbReference type="GO" id="GO:0004817">
    <property type="term" value="F:cysteine-tRNA ligase activity"/>
    <property type="evidence" value="ECO:0007669"/>
    <property type="project" value="UniProtKB-UniRule"/>
</dbReference>
<dbReference type="eggNOG" id="COG0215">
    <property type="taxonomic scope" value="Bacteria"/>
</dbReference>
<keyword evidence="8 13" id="KW-0862">Zinc</keyword>
<feature type="binding site" evidence="13">
    <location>
        <position position="228"/>
    </location>
    <ligand>
        <name>Zn(2+)</name>
        <dbReference type="ChEBI" id="CHEBI:29105"/>
    </ligand>
</feature>
<comment type="subunit">
    <text evidence="3 13">Monomer.</text>
</comment>
<evidence type="ECO:0000256" key="8">
    <source>
        <dbReference type="ARBA" id="ARBA00022833"/>
    </source>
</evidence>
<dbReference type="STRING" id="716544.wcw_1369"/>
<dbReference type="InterPro" id="IPR056411">
    <property type="entry name" value="CysS_C"/>
</dbReference>
<feature type="binding site" evidence="13">
    <location>
        <position position="253"/>
    </location>
    <ligand>
        <name>Zn(2+)</name>
        <dbReference type="ChEBI" id="CHEBI:29105"/>
    </ligand>
</feature>
<dbReference type="InterPro" id="IPR009080">
    <property type="entry name" value="tRNAsynth_Ia_anticodon-bd"/>
</dbReference>
<keyword evidence="4 13" id="KW-0963">Cytoplasm</keyword>
<name>D6YRM5_WADCW</name>
<reference evidence="15 16" key="1">
    <citation type="journal article" date="2010" name="PLoS ONE">
        <title>The Waddlia genome: a window into chlamydial biology.</title>
        <authorList>
            <person name="Bertelli C."/>
            <person name="Collyn F."/>
            <person name="Croxatto A."/>
            <person name="Ruckert C."/>
            <person name="Polkinghorne A."/>
            <person name="Kebbi-Beghdadi C."/>
            <person name="Goesmann A."/>
            <person name="Vaughan L."/>
            <person name="Greub G."/>
        </authorList>
    </citation>
    <scope>NUCLEOTIDE SEQUENCE [LARGE SCALE GENOMIC DNA]</scope>
    <source>
        <strain evidence="16">ATCC VR-1470 / WSU 86-1044</strain>
    </source>
</reference>
<feature type="binding site" evidence="13">
    <location>
        <position position="257"/>
    </location>
    <ligand>
        <name>Zn(2+)</name>
        <dbReference type="ChEBI" id="CHEBI:29105"/>
    </ligand>
</feature>
<evidence type="ECO:0000313" key="16">
    <source>
        <dbReference type="Proteomes" id="UP000001505"/>
    </source>
</evidence>
<dbReference type="CDD" id="cd00672">
    <property type="entry name" value="CysRS_core"/>
    <property type="match status" value="1"/>
</dbReference>
<evidence type="ECO:0000256" key="2">
    <source>
        <dbReference type="ARBA" id="ARBA00005594"/>
    </source>
</evidence>
<dbReference type="InterPro" id="IPR032678">
    <property type="entry name" value="tRNA-synt_1_cat_dom"/>
</dbReference>
<comment type="subcellular location">
    <subcellularLocation>
        <location evidence="1 13">Cytoplasm</location>
    </subcellularLocation>
</comment>
<evidence type="ECO:0000259" key="14">
    <source>
        <dbReference type="SMART" id="SM00840"/>
    </source>
</evidence>
<feature type="domain" description="Cysteinyl-tRNA synthetase class Ia DALR" evidence="14">
    <location>
        <begin position="368"/>
        <end position="433"/>
    </location>
</feature>
<keyword evidence="10 13" id="KW-0648">Protein biosynthesis</keyword>
<sequence length="484" mass="55190">MVTMASKIDINAIPLKFFNTITRSKDPFKPISGNRVSLYTCGPTVYNFAHIGNYRTYMFEDLLRRTLKFFGYEVEQVMNLTDVDDKTIRGATEQNVSLDAYTKPFKEAFFEDIRTLNIEPAEHYPAATDYIDQMIAMIEKLLEKGAAYRGADGSVYYAIETFKRYGCLSHLKIDELKSGASDRVASDEYEKDNVADFVLWKSYDPERDGKIYWDSPFGKGRPGWHLECSTMAMQILGETIDLHCGGVDNMFPHHENEIAQSEACSGQTFVKMWLHSEHLIIENKKMSKSLGNFFTLRDLLEKGYSGKQVRYILLQTHYKTQLNFTFEGLEAVKHSLQRLQDFVYRLQGVTGRETHHALDALLDQALLGFANGLADDLNISVALASLYELVRDVNGLIDQGKLGEGDANRVLELLKRFNSVLGVIDFEMKEESIPDDLIQALDDRIAARQNKDWSEADRLRDYIQSRGYVIEDFPSGSRLKKVEA</sequence>
<dbReference type="InterPro" id="IPR014729">
    <property type="entry name" value="Rossmann-like_a/b/a_fold"/>
</dbReference>
<dbReference type="PANTHER" id="PTHR10890:SF3">
    <property type="entry name" value="CYSTEINE--TRNA LIGASE, CYTOPLASMIC"/>
    <property type="match status" value="1"/>
</dbReference>
<dbReference type="InterPro" id="IPR015273">
    <property type="entry name" value="Cys-tRNA-synt_Ia_DALR"/>
</dbReference>
<keyword evidence="11 13" id="KW-0030">Aminoacyl-tRNA synthetase</keyword>
<dbReference type="GO" id="GO:0008270">
    <property type="term" value="F:zinc ion binding"/>
    <property type="evidence" value="ECO:0007669"/>
    <property type="project" value="UniProtKB-UniRule"/>
</dbReference>
<dbReference type="GO" id="GO:0005829">
    <property type="term" value="C:cytosol"/>
    <property type="evidence" value="ECO:0007669"/>
    <property type="project" value="TreeGrafter"/>
</dbReference>
<evidence type="ECO:0000256" key="7">
    <source>
        <dbReference type="ARBA" id="ARBA00022741"/>
    </source>
</evidence>
<dbReference type="GO" id="GO:0005524">
    <property type="term" value="F:ATP binding"/>
    <property type="evidence" value="ECO:0007669"/>
    <property type="project" value="UniProtKB-UniRule"/>
</dbReference>
<dbReference type="SUPFAM" id="SSF47323">
    <property type="entry name" value="Anticodon-binding domain of a subclass of class I aminoacyl-tRNA synthetases"/>
    <property type="match status" value="1"/>
</dbReference>